<dbReference type="HOGENOM" id="CLU_2179112_0_0_11"/>
<dbReference type="STRING" id="446466.Cfla_3607"/>
<dbReference type="AlphaFoldDB" id="D5UDM2"/>
<dbReference type="RefSeq" id="WP_013118806.1">
    <property type="nucleotide sequence ID" value="NC_014151.1"/>
</dbReference>
<protein>
    <submittedName>
        <fullName evidence="1">Uncharacterized protein</fullName>
    </submittedName>
</protein>
<gene>
    <name evidence="1" type="ordered locus">Cfla_3607</name>
</gene>
<name>D5UDM2_CELFN</name>
<organism evidence="1 2">
    <name type="scientific">Cellulomonas flavigena (strain ATCC 482 / DSM 20109 / BCRC 11376 / JCM 18109 / NBRC 3775 / NCIMB 8073 / NRS 134)</name>
    <dbReference type="NCBI Taxonomy" id="446466"/>
    <lineage>
        <taxon>Bacteria</taxon>
        <taxon>Bacillati</taxon>
        <taxon>Actinomycetota</taxon>
        <taxon>Actinomycetes</taxon>
        <taxon>Micrococcales</taxon>
        <taxon>Cellulomonadaceae</taxon>
        <taxon>Cellulomonas</taxon>
    </lineage>
</organism>
<proteinExistence type="predicted"/>
<evidence type="ECO:0000313" key="1">
    <source>
        <dbReference type="EMBL" id="ADG76478.1"/>
    </source>
</evidence>
<reference evidence="1 2" key="1">
    <citation type="journal article" date="2010" name="Stand. Genomic Sci.">
        <title>Complete genome sequence of Cellulomonas flavigena type strain (134).</title>
        <authorList>
            <person name="Abt B."/>
            <person name="Foster B."/>
            <person name="Lapidus A."/>
            <person name="Clum A."/>
            <person name="Sun H."/>
            <person name="Pukall R."/>
            <person name="Lucas S."/>
            <person name="Glavina Del Rio T."/>
            <person name="Nolan M."/>
            <person name="Tice H."/>
            <person name="Cheng J.F."/>
            <person name="Pitluck S."/>
            <person name="Liolios K."/>
            <person name="Ivanova N."/>
            <person name="Mavromatis K."/>
            <person name="Ovchinnikova G."/>
            <person name="Pati A."/>
            <person name="Goodwin L."/>
            <person name="Chen A."/>
            <person name="Palaniappan K."/>
            <person name="Land M."/>
            <person name="Hauser L."/>
            <person name="Chang Y.J."/>
            <person name="Jeffries C.D."/>
            <person name="Rohde M."/>
            <person name="Goker M."/>
            <person name="Woyke T."/>
            <person name="Bristow J."/>
            <person name="Eisen J.A."/>
            <person name="Markowitz V."/>
            <person name="Hugenholtz P."/>
            <person name="Kyrpides N.C."/>
            <person name="Klenk H.P."/>
        </authorList>
    </citation>
    <scope>NUCLEOTIDE SEQUENCE [LARGE SCALE GENOMIC DNA]</scope>
    <source>
        <strain evidence="2">ATCC 482 / DSM 20109 / BCRC 11376 / JCM 18109 / NBRC 3775 / NCIMB 8073 / NRS 134</strain>
    </source>
</reference>
<evidence type="ECO:0000313" key="2">
    <source>
        <dbReference type="Proteomes" id="UP000000849"/>
    </source>
</evidence>
<sequence length="109" mass="11661">MYAFRGDFLRPPPAPAVDADTVLDEVRRALAGGRHVGVELVRARLVGAASGSGLSVMVYLTAPSQPRAERAFRRVVESLMVVGGSLAGWTFYDYREGRDALGGDPGAQR</sequence>
<dbReference type="KEGG" id="cfl:Cfla_3607"/>
<dbReference type="Proteomes" id="UP000000849">
    <property type="component" value="Chromosome"/>
</dbReference>
<dbReference type="EMBL" id="CP001964">
    <property type="protein sequence ID" value="ADG76478.1"/>
    <property type="molecule type" value="Genomic_DNA"/>
</dbReference>
<accession>D5UDM2</accession>
<keyword evidence="2" id="KW-1185">Reference proteome</keyword>